<dbReference type="InterPro" id="IPR002225">
    <property type="entry name" value="3Beta_OHSteriod_DH/Estase"/>
</dbReference>
<comment type="similarity">
    <text evidence="1">Belongs to the 3-beta-HSD family.</text>
</comment>
<feature type="domain" description="3-beta hydroxysteroid dehydrogenase/isomerase" evidence="2">
    <location>
        <begin position="8"/>
        <end position="91"/>
    </location>
</feature>
<reference evidence="3" key="2">
    <citation type="submission" date="2025-09" db="UniProtKB">
        <authorList>
            <consortium name="Ensembl"/>
        </authorList>
    </citation>
    <scope>IDENTIFICATION</scope>
</reference>
<dbReference type="GO" id="GO:0016616">
    <property type="term" value="F:oxidoreductase activity, acting on the CH-OH group of donors, NAD or NADP as acceptor"/>
    <property type="evidence" value="ECO:0007669"/>
    <property type="project" value="InterPro"/>
</dbReference>
<dbReference type="InterPro" id="IPR036291">
    <property type="entry name" value="NAD(P)-bd_dom_sf"/>
</dbReference>
<evidence type="ECO:0000259" key="2">
    <source>
        <dbReference type="Pfam" id="PF01073"/>
    </source>
</evidence>
<reference evidence="3" key="1">
    <citation type="submission" date="2025-08" db="UniProtKB">
        <authorList>
            <consortium name="Ensembl"/>
        </authorList>
    </citation>
    <scope>IDENTIFICATION</scope>
</reference>
<dbReference type="Proteomes" id="UP000694396">
    <property type="component" value="Unplaced"/>
</dbReference>
<proteinExistence type="inferred from homology"/>
<dbReference type="AlphaFoldDB" id="A0A8C3NWA1"/>
<feature type="domain" description="3-beta hydroxysteroid dehydrogenase/isomerase" evidence="2">
    <location>
        <begin position="124"/>
        <end position="214"/>
    </location>
</feature>
<keyword evidence="4" id="KW-1185">Reference proteome</keyword>
<dbReference type="GO" id="GO:0006694">
    <property type="term" value="P:steroid biosynthetic process"/>
    <property type="evidence" value="ECO:0007669"/>
    <property type="project" value="InterPro"/>
</dbReference>
<dbReference type="Ensembl" id="ENSCRFT00000000458.1">
    <property type="protein sequence ID" value="ENSCRFP00000000428.1"/>
    <property type="gene ID" value="ENSCRFG00000000250.1"/>
</dbReference>
<organism evidence="3 4">
    <name type="scientific">Cyanoderma ruficeps</name>
    <name type="common">rufous-capped babbler</name>
    <dbReference type="NCBI Taxonomy" id="181631"/>
    <lineage>
        <taxon>Eukaryota</taxon>
        <taxon>Metazoa</taxon>
        <taxon>Chordata</taxon>
        <taxon>Craniata</taxon>
        <taxon>Vertebrata</taxon>
        <taxon>Euteleostomi</taxon>
        <taxon>Archelosauria</taxon>
        <taxon>Archosauria</taxon>
        <taxon>Dinosauria</taxon>
        <taxon>Saurischia</taxon>
        <taxon>Theropoda</taxon>
        <taxon>Coelurosauria</taxon>
        <taxon>Aves</taxon>
        <taxon>Neognathae</taxon>
        <taxon>Neoaves</taxon>
        <taxon>Telluraves</taxon>
        <taxon>Australaves</taxon>
        <taxon>Passeriformes</taxon>
        <taxon>Sylvioidea</taxon>
        <taxon>Timaliidae</taxon>
        <taxon>Cyanoderma</taxon>
    </lineage>
</organism>
<dbReference type="Gene3D" id="3.40.50.720">
    <property type="entry name" value="NAD(P)-binding Rossmann-like Domain"/>
    <property type="match status" value="2"/>
</dbReference>
<keyword evidence="1" id="KW-0560">Oxidoreductase</keyword>
<evidence type="ECO:0000256" key="1">
    <source>
        <dbReference type="RuleBase" id="RU004475"/>
    </source>
</evidence>
<name>A0A8C3NWA1_9PASS</name>
<evidence type="ECO:0000313" key="3">
    <source>
        <dbReference type="Ensembl" id="ENSCRFP00000000428.1"/>
    </source>
</evidence>
<accession>A0A8C3NWA1</accession>
<sequence length="324" mass="35976">MDGAWVYLVTGGCGFVGERIVELLSRQDYIKEVRVFDSVAREEVKKLSTGDIRAPGALLAALQGVQVVLHSAAVVDCRDTVPFGDMRAVNIGVSLRQGPQHCPALTHTLEAAADTSTCPSVILQLSNGGTLRTCIIHANTIHGEKAAFLQELYLLSRARNGVLNYLEPEDTERNLPSVGNVAWMHVPAARHLQLQPDLLAGQVYYCYNDTSSRKGFLVRQQLLSSADPSVRLGSHVPCWKMWLMIQLHRTLRAILSPFWRPRPFLSVPLLNTIVTSFSFETDKASRHFGYKPLFTWQESRLRTAQWLKAAAGGLGPPQLHEKKN</sequence>
<protein>
    <recommendedName>
        <fullName evidence="2">3-beta hydroxysteroid dehydrogenase/isomerase domain-containing protein</fullName>
    </recommendedName>
</protein>
<evidence type="ECO:0000313" key="4">
    <source>
        <dbReference type="Proteomes" id="UP000694396"/>
    </source>
</evidence>
<dbReference type="SUPFAM" id="SSF51735">
    <property type="entry name" value="NAD(P)-binding Rossmann-fold domains"/>
    <property type="match status" value="1"/>
</dbReference>
<dbReference type="Pfam" id="PF01073">
    <property type="entry name" value="3Beta_HSD"/>
    <property type="match status" value="2"/>
</dbReference>